<evidence type="ECO:0008006" key="4">
    <source>
        <dbReference type="Google" id="ProtNLM"/>
    </source>
</evidence>
<proteinExistence type="predicted"/>
<reference evidence="2 3" key="1">
    <citation type="journal article" date="2018" name="PLoS ONE">
        <title>The draft genome of Kipferlia bialata reveals reductive genome evolution in fornicate parasites.</title>
        <authorList>
            <person name="Tanifuji G."/>
            <person name="Takabayashi S."/>
            <person name="Kume K."/>
            <person name="Takagi M."/>
            <person name="Nakayama T."/>
            <person name="Kamikawa R."/>
            <person name="Inagaki Y."/>
            <person name="Hashimoto T."/>
        </authorList>
    </citation>
    <scope>NUCLEOTIDE SEQUENCE [LARGE SCALE GENOMIC DNA]</scope>
    <source>
        <strain evidence="2">NY0173</strain>
    </source>
</reference>
<evidence type="ECO:0000313" key="2">
    <source>
        <dbReference type="EMBL" id="GIQ87361.1"/>
    </source>
</evidence>
<name>A0A9K3D273_9EUKA</name>
<accession>A0A9K3D273</accession>
<evidence type="ECO:0000313" key="3">
    <source>
        <dbReference type="Proteomes" id="UP000265618"/>
    </source>
</evidence>
<gene>
    <name evidence="2" type="ORF">KIPB_009386</name>
</gene>
<dbReference type="Gene3D" id="3.20.20.80">
    <property type="entry name" value="Glycosidases"/>
    <property type="match status" value="1"/>
</dbReference>
<evidence type="ECO:0000256" key="1">
    <source>
        <dbReference type="SAM" id="SignalP"/>
    </source>
</evidence>
<protein>
    <recommendedName>
        <fullName evidence="4">Glycoside hydrolase family 5 domain-containing protein</fullName>
    </recommendedName>
</protein>
<keyword evidence="3" id="KW-1185">Reference proteome</keyword>
<dbReference type="InterPro" id="IPR017853">
    <property type="entry name" value="GH"/>
</dbReference>
<comment type="caution">
    <text evidence="2">The sequence shown here is derived from an EMBL/GenBank/DDBJ whole genome shotgun (WGS) entry which is preliminary data.</text>
</comment>
<feature type="signal peptide" evidence="1">
    <location>
        <begin position="1"/>
        <end position="19"/>
    </location>
</feature>
<dbReference type="OrthoDB" id="1887033at2759"/>
<sequence length="94" mass="10691">MRGGSTLLCVLLLVSCVLGYIRVDPVTQRFYDEEDGAQIYMHGVNAVYKAHPYIPSINGFDPETTLSQTDVDLMVEWGFNVVRLGRYQYCLRVL</sequence>
<feature type="chain" id="PRO_5039899555" description="Glycoside hydrolase family 5 domain-containing protein" evidence="1">
    <location>
        <begin position="20"/>
        <end position="94"/>
    </location>
</feature>
<dbReference type="SUPFAM" id="SSF51445">
    <property type="entry name" value="(Trans)glycosidases"/>
    <property type="match status" value="1"/>
</dbReference>
<dbReference type="Proteomes" id="UP000265618">
    <property type="component" value="Unassembled WGS sequence"/>
</dbReference>
<dbReference type="EMBL" id="BDIP01003174">
    <property type="protein sequence ID" value="GIQ87361.1"/>
    <property type="molecule type" value="Genomic_DNA"/>
</dbReference>
<organism evidence="2 3">
    <name type="scientific">Kipferlia bialata</name>
    <dbReference type="NCBI Taxonomy" id="797122"/>
    <lineage>
        <taxon>Eukaryota</taxon>
        <taxon>Metamonada</taxon>
        <taxon>Carpediemonas-like organisms</taxon>
        <taxon>Kipferlia</taxon>
    </lineage>
</organism>
<dbReference type="AlphaFoldDB" id="A0A9K3D273"/>
<keyword evidence="1" id="KW-0732">Signal</keyword>
<dbReference type="PROSITE" id="PS51257">
    <property type="entry name" value="PROKAR_LIPOPROTEIN"/>
    <property type="match status" value="1"/>
</dbReference>